<keyword evidence="2" id="KW-1185">Reference proteome</keyword>
<sequence length="70" mass="8412">MATYLELSDLPFDISEAYLPYTRTVRQRQKAYAFSRNSYVHRIKLFGDKNRHDIQISAKVYRSRKIRRTA</sequence>
<evidence type="ECO:0000313" key="2">
    <source>
        <dbReference type="Proteomes" id="UP001217089"/>
    </source>
</evidence>
<dbReference type="EMBL" id="JARBDR010000107">
    <property type="protein sequence ID" value="KAJ8321262.1"/>
    <property type="molecule type" value="Genomic_DNA"/>
</dbReference>
<name>A0ABQ9FVI1_TEGGR</name>
<comment type="caution">
    <text evidence="1">The sequence shown here is derived from an EMBL/GenBank/DDBJ whole genome shotgun (WGS) entry which is preliminary data.</text>
</comment>
<organism evidence="1 2">
    <name type="scientific">Tegillarca granosa</name>
    <name type="common">Malaysian cockle</name>
    <name type="synonym">Anadara granosa</name>
    <dbReference type="NCBI Taxonomy" id="220873"/>
    <lineage>
        <taxon>Eukaryota</taxon>
        <taxon>Metazoa</taxon>
        <taxon>Spiralia</taxon>
        <taxon>Lophotrochozoa</taxon>
        <taxon>Mollusca</taxon>
        <taxon>Bivalvia</taxon>
        <taxon>Autobranchia</taxon>
        <taxon>Pteriomorphia</taxon>
        <taxon>Arcoida</taxon>
        <taxon>Arcoidea</taxon>
        <taxon>Arcidae</taxon>
        <taxon>Tegillarca</taxon>
    </lineage>
</organism>
<protein>
    <submittedName>
        <fullName evidence="1">Uncharacterized protein</fullName>
    </submittedName>
</protein>
<evidence type="ECO:0000313" key="1">
    <source>
        <dbReference type="EMBL" id="KAJ8321262.1"/>
    </source>
</evidence>
<reference evidence="1 2" key="1">
    <citation type="submission" date="2022-12" db="EMBL/GenBank/DDBJ databases">
        <title>Chromosome-level genome of Tegillarca granosa.</title>
        <authorList>
            <person name="Kim J."/>
        </authorList>
    </citation>
    <scope>NUCLEOTIDE SEQUENCE [LARGE SCALE GENOMIC DNA]</scope>
    <source>
        <strain evidence="1">Teg-2019</strain>
        <tissue evidence="1">Adductor muscle</tissue>
    </source>
</reference>
<gene>
    <name evidence="1" type="ORF">KUTeg_001120</name>
</gene>
<accession>A0ABQ9FVI1</accession>
<dbReference type="Proteomes" id="UP001217089">
    <property type="component" value="Unassembled WGS sequence"/>
</dbReference>
<proteinExistence type="predicted"/>